<keyword evidence="9" id="KW-0614">Plasmid</keyword>
<accession>I3TX34</accession>
<keyword evidence="2" id="KW-1277">Toxin-antitoxin system</keyword>
<proteinExistence type="inferred from homology"/>
<keyword evidence="4" id="KW-0479">Metal-binding</keyword>
<evidence type="ECO:0000256" key="2">
    <source>
        <dbReference type="ARBA" id="ARBA00022649"/>
    </source>
</evidence>
<reference evidence="9 10" key="1">
    <citation type="journal article" date="2012" name="J. Am. Chem. Soc.">
        <title>Bacterial biosynthesis and maturation of the didemnin anti-cancer agents.</title>
        <authorList>
            <person name="Xu Y."/>
            <person name="Kersten R.D."/>
            <person name="Nam S.J."/>
            <person name="Lu L."/>
            <person name="Al-Suwailem A.M."/>
            <person name="Zheng H."/>
            <person name="Fenical W."/>
            <person name="Dorrestein P.C."/>
            <person name="Moore B.S."/>
            <person name="Qian P.Y."/>
        </authorList>
    </citation>
    <scope>NUCLEOTIDE SEQUENCE [LARGE SCALE GENOMIC DNA]</scope>
    <source>
        <strain evidence="9 10">KA081020-065</strain>
    </source>
</reference>
<gene>
    <name evidence="9" type="ordered locus">TMO_c0712</name>
</gene>
<dbReference type="KEGG" id="tmo:TMO_c0712"/>
<keyword evidence="10" id="KW-1185">Reference proteome</keyword>
<dbReference type="Proteomes" id="UP000005258">
    <property type="component" value="Plasmid pTM3"/>
</dbReference>
<dbReference type="InterPro" id="IPR050556">
    <property type="entry name" value="Type_II_TA_system_RNase"/>
</dbReference>
<comment type="similarity">
    <text evidence="7">Belongs to the PINc/VapC protein family.</text>
</comment>
<organism evidence="9 10">
    <name type="scientific">Tistrella mobilis (strain KA081020-065)</name>
    <dbReference type="NCBI Taxonomy" id="1110502"/>
    <lineage>
        <taxon>Bacteria</taxon>
        <taxon>Pseudomonadati</taxon>
        <taxon>Pseudomonadota</taxon>
        <taxon>Alphaproteobacteria</taxon>
        <taxon>Geminicoccales</taxon>
        <taxon>Geminicoccaceae</taxon>
        <taxon>Tistrella</taxon>
    </lineage>
</organism>
<sequence length="100" mass="10791">MCTSIIVAAELRYGCAKKGSDRLSERVEGILAEIPVLGFDVPGDVAYGMIRAELESKGLPIGYNDALIAAHARSLNAIIVTANIREFSRVSDLDVENWLA</sequence>
<keyword evidence="3" id="KW-0540">Nuclease</keyword>
<dbReference type="Pfam" id="PF01850">
    <property type="entry name" value="PIN"/>
    <property type="match status" value="1"/>
</dbReference>
<feature type="domain" description="PIN" evidence="8">
    <location>
        <begin position="2"/>
        <end position="91"/>
    </location>
</feature>
<evidence type="ECO:0000256" key="5">
    <source>
        <dbReference type="ARBA" id="ARBA00022801"/>
    </source>
</evidence>
<dbReference type="HOGENOM" id="CLU_118482_5_3_5"/>
<evidence type="ECO:0000313" key="9">
    <source>
        <dbReference type="EMBL" id="AFK57322.1"/>
    </source>
</evidence>
<evidence type="ECO:0000256" key="7">
    <source>
        <dbReference type="ARBA" id="ARBA00038093"/>
    </source>
</evidence>
<dbReference type="AlphaFoldDB" id="I3TX34"/>
<evidence type="ECO:0000256" key="6">
    <source>
        <dbReference type="ARBA" id="ARBA00022842"/>
    </source>
</evidence>
<evidence type="ECO:0000313" key="10">
    <source>
        <dbReference type="Proteomes" id="UP000005258"/>
    </source>
</evidence>
<dbReference type="Gene3D" id="3.40.50.1010">
    <property type="entry name" value="5'-nuclease"/>
    <property type="match status" value="1"/>
</dbReference>
<keyword evidence="6" id="KW-0460">Magnesium</keyword>
<dbReference type="SUPFAM" id="SSF88723">
    <property type="entry name" value="PIN domain-like"/>
    <property type="match status" value="1"/>
</dbReference>
<protein>
    <submittedName>
        <fullName evidence="9">PilT protein domain protein</fullName>
    </submittedName>
</protein>
<dbReference type="PATRIC" id="fig|1110502.3.peg.5588"/>
<dbReference type="GO" id="GO:0046872">
    <property type="term" value="F:metal ion binding"/>
    <property type="evidence" value="ECO:0007669"/>
    <property type="project" value="UniProtKB-KW"/>
</dbReference>
<evidence type="ECO:0000259" key="8">
    <source>
        <dbReference type="Pfam" id="PF01850"/>
    </source>
</evidence>
<dbReference type="InterPro" id="IPR029060">
    <property type="entry name" value="PIN-like_dom_sf"/>
</dbReference>
<dbReference type="PANTHER" id="PTHR33653">
    <property type="entry name" value="RIBONUCLEASE VAPC2"/>
    <property type="match status" value="1"/>
</dbReference>
<comment type="cofactor">
    <cofactor evidence="1">
        <name>Mg(2+)</name>
        <dbReference type="ChEBI" id="CHEBI:18420"/>
    </cofactor>
</comment>
<dbReference type="GO" id="GO:0004518">
    <property type="term" value="F:nuclease activity"/>
    <property type="evidence" value="ECO:0007669"/>
    <property type="project" value="UniProtKB-KW"/>
</dbReference>
<dbReference type="GO" id="GO:0016787">
    <property type="term" value="F:hydrolase activity"/>
    <property type="evidence" value="ECO:0007669"/>
    <property type="project" value="UniProtKB-KW"/>
</dbReference>
<dbReference type="PANTHER" id="PTHR33653:SF1">
    <property type="entry name" value="RIBONUCLEASE VAPC2"/>
    <property type="match status" value="1"/>
</dbReference>
<keyword evidence="5" id="KW-0378">Hydrolase</keyword>
<evidence type="ECO:0000256" key="3">
    <source>
        <dbReference type="ARBA" id="ARBA00022722"/>
    </source>
</evidence>
<evidence type="ECO:0000256" key="1">
    <source>
        <dbReference type="ARBA" id="ARBA00001946"/>
    </source>
</evidence>
<name>I3TX34_TISMK</name>
<dbReference type="EMBL" id="CP003239">
    <property type="protein sequence ID" value="AFK57322.1"/>
    <property type="molecule type" value="Genomic_DNA"/>
</dbReference>
<geneLocation type="plasmid" evidence="9 10">
    <name>pTM3</name>
</geneLocation>
<dbReference type="InterPro" id="IPR002716">
    <property type="entry name" value="PIN_dom"/>
</dbReference>
<evidence type="ECO:0000256" key="4">
    <source>
        <dbReference type="ARBA" id="ARBA00022723"/>
    </source>
</evidence>